<dbReference type="PANTHER" id="PTHR12598">
    <property type="entry name" value="COPPER HOMEOSTASIS PROTEIN CUTC"/>
    <property type="match status" value="1"/>
</dbReference>
<dbReference type="InterPro" id="IPR005627">
    <property type="entry name" value="CutC-like"/>
</dbReference>
<dbReference type="HAMAP" id="MF_00795">
    <property type="entry name" value="CutC"/>
    <property type="match status" value="1"/>
</dbReference>
<dbReference type="PANTHER" id="PTHR12598:SF0">
    <property type="entry name" value="COPPER HOMEOSTASIS PROTEIN CUTC HOMOLOG"/>
    <property type="match status" value="1"/>
</dbReference>
<dbReference type="Gene3D" id="3.20.20.380">
    <property type="entry name" value="Copper homeostasis (CutC) domain"/>
    <property type="match status" value="1"/>
</dbReference>
<dbReference type="EMBL" id="JBHUNA010000038">
    <property type="protein sequence ID" value="MFD2762189.1"/>
    <property type="molecule type" value="Genomic_DNA"/>
</dbReference>
<proteinExistence type="inferred from homology"/>
<comment type="caution">
    <text evidence="3">The sequence shown here is derived from an EMBL/GenBank/DDBJ whole genome shotgun (WGS) entry which is preliminary data.</text>
</comment>
<organism evidence="3 4">
    <name type="scientific">Lentibacillus juripiscarius</name>
    <dbReference type="NCBI Taxonomy" id="257446"/>
    <lineage>
        <taxon>Bacteria</taxon>
        <taxon>Bacillati</taxon>
        <taxon>Bacillota</taxon>
        <taxon>Bacilli</taxon>
        <taxon>Bacillales</taxon>
        <taxon>Bacillaceae</taxon>
        <taxon>Lentibacillus</taxon>
    </lineage>
</organism>
<comment type="subcellular location">
    <subcellularLocation>
        <location evidence="2">Cytoplasm</location>
    </subcellularLocation>
</comment>
<dbReference type="SUPFAM" id="SSF110395">
    <property type="entry name" value="CutC-like"/>
    <property type="match status" value="1"/>
</dbReference>
<dbReference type="Pfam" id="PF03932">
    <property type="entry name" value="CutC"/>
    <property type="match status" value="1"/>
</dbReference>
<evidence type="ECO:0000256" key="2">
    <source>
        <dbReference type="HAMAP-Rule" id="MF_00795"/>
    </source>
</evidence>
<evidence type="ECO:0000313" key="3">
    <source>
        <dbReference type="EMBL" id="MFD2762189.1"/>
    </source>
</evidence>
<dbReference type="Proteomes" id="UP001597502">
    <property type="component" value="Unassembled WGS sequence"/>
</dbReference>
<keyword evidence="2" id="KW-0963">Cytoplasm</keyword>
<dbReference type="RefSeq" id="WP_382395431.1">
    <property type="nucleotide sequence ID" value="NZ_JBHUNA010000038.1"/>
</dbReference>
<protein>
    <recommendedName>
        <fullName evidence="2">PF03932 family protein CutC</fullName>
    </recommendedName>
</protein>
<gene>
    <name evidence="2" type="primary">cutC</name>
    <name evidence="3" type="ORF">ACFSUO_14620</name>
</gene>
<name>A0ABW5VBE8_9BACI</name>
<accession>A0ABW5VBE8</accession>
<reference evidence="4" key="1">
    <citation type="journal article" date="2019" name="Int. J. Syst. Evol. Microbiol.">
        <title>The Global Catalogue of Microorganisms (GCM) 10K type strain sequencing project: providing services to taxonomists for standard genome sequencing and annotation.</title>
        <authorList>
            <consortium name="The Broad Institute Genomics Platform"/>
            <consortium name="The Broad Institute Genome Sequencing Center for Infectious Disease"/>
            <person name="Wu L."/>
            <person name="Ma J."/>
        </authorList>
    </citation>
    <scope>NUCLEOTIDE SEQUENCE [LARGE SCALE GENOMIC DNA]</scope>
    <source>
        <strain evidence="4">TISTR 1535</strain>
    </source>
</reference>
<dbReference type="InterPro" id="IPR036822">
    <property type="entry name" value="CutC-like_dom_sf"/>
</dbReference>
<evidence type="ECO:0000256" key="1">
    <source>
        <dbReference type="ARBA" id="ARBA00007768"/>
    </source>
</evidence>
<comment type="caution">
    <text evidence="2">Once thought to be involved in copper homeostasis, experiments in E.coli have shown this is not the case.</text>
</comment>
<evidence type="ECO:0000313" key="4">
    <source>
        <dbReference type="Proteomes" id="UP001597502"/>
    </source>
</evidence>
<sequence>MTLEVIVQNGEEAKQAEKLGADRVELVSAIAEGGLTPSYGTIQQVLEHVTIPVQVMIRPHSFHFCYSKGDLDIIWKDIEALIDMGGERIVFGALNRDSTINETALEAIITRFPQLDITFHKAFDEVPSLKDAYQTLAKYKKNIKRILTSGGKKDCMAGMKHLQMLAEMEKDIGGPRIMPGGGLDAATIADIHHKLAAEQYHFGKAVRVNESFSNNFDSETMLHIKNVIRN</sequence>
<comment type="similarity">
    <text evidence="1 2">Belongs to the CutC family.</text>
</comment>
<keyword evidence="4" id="KW-1185">Reference proteome</keyword>